<accession>A0A915KNG0</accession>
<dbReference type="AlphaFoldDB" id="A0A915KNG0"/>
<dbReference type="WBParaSite" id="nRc.2.0.1.t39989-RA">
    <property type="protein sequence ID" value="nRc.2.0.1.t39989-RA"/>
    <property type="gene ID" value="nRc.2.0.1.g39989"/>
</dbReference>
<reference evidence="2" key="1">
    <citation type="submission" date="2022-11" db="UniProtKB">
        <authorList>
            <consortium name="WormBaseParasite"/>
        </authorList>
    </citation>
    <scope>IDENTIFICATION</scope>
</reference>
<organism evidence="1 2">
    <name type="scientific">Romanomermis culicivorax</name>
    <name type="common">Nematode worm</name>
    <dbReference type="NCBI Taxonomy" id="13658"/>
    <lineage>
        <taxon>Eukaryota</taxon>
        <taxon>Metazoa</taxon>
        <taxon>Ecdysozoa</taxon>
        <taxon>Nematoda</taxon>
        <taxon>Enoplea</taxon>
        <taxon>Dorylaimia</taxon>
        <taxon>Mermithida</taxon>
        <taxon>Mermithoidea</taxon>
        <taxon>Mermithidae</taxon>
        <taxon>Romanomermis</taxon>
    </lineage>
</organism>
<proteinExistence type="predicted"/>
<protein>
    <submittedName>
        <fullName evidence="2">Uncharacterized protein</fullName>
    </submittedName>
</protein>
<name>A0A915KNG0_ROMCU</name>
<dbReference type="Proteomes" id="UP000887565">
    <property type="component" value="Unplaced"/>
</dbReference>
<evidence type="ECO:0000313" key="1">
    <source>
        <dbReference type="Proteomes" id="UP000887565"/>
    </source>
</evidence>
<keyword evidence="1" id="KW-1185">Reference proteome</keyword>
<evidence type="ECO:0000313" key="2">
    <source>
        <dbReference type="WBParaSite" id="nRc.2.0.1.t39989-RA"/>
    </source>
</evidence>
<sequence length="121" mass="13292">MIYSVIDEFLVKRSKSSGKPSSAASSMEVKRSIDLYPINSRTNESKSPTTVVMDFTSPDYIRTVGIENERLISVSIESNVNYECALSSNKKAEKSNADLKFICLEAEGFCNPLSFGVFSSG</sequence>